<dbReference type="InterPro" id="IPR045739">
    <property type="entry name" value="ACT_dom_pair"/>
</dbReference>
<dbReference type="PANTHER" id="PTHR40099:SF1">
    <property type="entry name" value="ACETOLACTATE SYNTHASE, SMALL SUBUNIT"/>
    <property type="match status" value="1"/>
</dbReference>
<gene>
    <name evidence="2" type="ORF">BU251_03865</name>
</gene>
<dbReference type="EMBL" id="CP019384">
    <property type="protein sequence ID" value="QAT16927.1"/>
    <property type="molecule type" value="Genomic_DNA"/>
</dbReference>
<protein>
    <submittedName>
        <fullName evidence="2">Protein with tandem amino-acid binding ACT domain</fullName>
    </submittedName>
</protein>
<evidence type="ECO:0000313" key="3">
    <source>
        <dbReference type="Proteomes" id="UP000287243"/>
    </source>
</evidence>
<feature type="domain" description="ACT" evidence="1">
    <location>
        <begin position="8"/>
        <end position="123"/>
    </location>
</feature>
<organism evidence="2 3">
    <name type="scientific">Velamenicoccus archaeovorus</name>
    <dbReference type="NCBI Taxonomy" id="1930593"/>
    <lineage>
        <taxon>Bacteria</taxon>
        <taxon>Pseudomonadati</taxon>
        <taxon>Candidatus Omnitrophota</taxon>
        <taxon>Candidatus Velamenicoccus</taxon>
    </lineage>
</organism>
<dbReference type="SUPFAM" id="SSF55021">
    <property type="entry name" value="ACT-like"/>
    <property type="match status" value="2"/>
</dbReference>
<accession>A0A410P3Z7</accession>
<evidence type="ECO:0000313" key="2">
    <source>
        <dbReference type="EMBL" id="QAT16927.1"/>
    </source>
</evidence>
<dbReference type="Gene3D" id="3.30.2130.10">
    <property type="entry name" value="VC0802-like"/>
    <property type="match status" value="1"/>
</dbReference>
<keyword evidence="3" id="KW-1185">Reference proteome</keyword>
<name>A0A410P3Z7_VELA1</name>
<dbReference type="InterPro" id="IPR045865">
    <property type="entry name" value="ACT-like_dom_sf"/>
</dbReference>
<dbReference type="KEGG" id="vai:BU251_03865"/>
<dbReference type="RefSeq" id="WP_128699569.1">
    <property type="nucleotide sequence ID" value="NZ_CP019384.1"/>
</dbReference>
<evidence type="ECO:0000259" key="1">
    <source>
        <dbReference type="Pfam" id="PF19571"/>
    </source>
</evidence>
<dbReference type="PANTHER" id="PTHR40099">
    <property type="entry name" value="ACETOLACTATE SYNTHASE, SMALL SUBUNIT"/>
    <property type="match status" value="1"/>
</dbReference>
<sequence>MSKAQLSKQILVTTNDKVGEFANVTTALSDAKVNLKGICAWGEEGKAHFALLADNSAAAKSALKNKGFQVAEEDVVTVMLEDKVGAAAAVAKKIKDAGINLDYVYGTVCGCAQTSAMLVISSKENAKVISVING</sequence>
<dbReference type="Pfam" id="PF19571">
    <property type="entry name" value="ACT_8"/>
    <property type="match status" value="1"/>
</dbReference>
<dbReference type="Proteomes" id="UP000287243">
    <property type="component" value="Chromosome"/>
</dbReference>
<dbReference type="AlphaFoldDB" id="A0A410P3Z7"/>
<proteinExistence type="predicted"/>
<reference evidence="2 3" key="1">
    <citation type="submission" date="2017-01" db="EMBL/GenBank/DDBJ databases">
        <title>First insights into the biology of 'candidatus Vampirococcus archaeovorus'.</title>
        <authorList>
            <person name="Kizina J."/>
            <person name="Jordan S."/>
            <person name="Stueber K."/>
            <person name="Reinhardt R."/>
            <person name="Harder J."/>
        </authorList>
    </citation>
    <scope>NUCLEOTIDE SEQUENCE [LARGE SCALE GENOMIC DNA]</scope>
    <source>
        <strain evidence="2 3">LiM</strain>
    </source>
</reference>